<evidence type="ECO:0000313" key="3">
    <source>
        <dbReference type="Proteomes" id="UP000011682"/>
    </source>
</evidence>
<evidence type="ECO:0000313" key="2">
    <source>
        <dbReference type="EMBL" id="EPX55120.1"/>
    </source>
</evidence>
<sequence length="40" mass="4435">MNLVDSLGKEVRMPRCGTMGKTHPNKVDSRIKHLSGTGPW</sequence>
<gene>
    <name evidence="2" type="ORF">D187_009626</name>
</gene>
<evidence type="ECO:0000256" key="1">
    <source>
        <dbReference type="SAM" id="MobiDB-lite"/>
    </source>
</evidence>
<comment type="caution">
    <text evidence="2">The sequence shown here is derived from an EMBL/GenBank/DDBJ whole genome shotgun (WGS) entry which is preliminary data.</text>
</comment>
<name>S9NSR4_CYSF2</name>
<organism evidence="2 3">
    <name type="scientific">Cystobacter fuscus (strain ATCC 25194 / DSM 2262 / NBRC 100088 / M29)</name>
    <dbReference type="NCBI Taxonomy" id="1242864"/>
    <lineage>
        <taxon>Bacteria</taxon>
        <taxon>Pseudomonadati</taxon>
        <taxon>Myxococcota</taxon>
        <taxon>Myxococcia</taxon>
        <taxon>Myxococcales</taxon>
        <taxon>Cystobacterineae</taxon>
        <taxon>Archangiaceae</taxon>
        <taxon>Cystobacter</taxon>
    </lineage>
</organism>
<feature type="region of interest" description="Disordered" evidence="1">
    <location>
        <begin position="1"/>
        <end position="40"/>
    </location>
</feature>
<dbReference type="AlphaFoldDB" id="S9NSR4"/>
<reference evidence="2" key="1">
    <citation type="submission" date="2013-05" db="EMBL/GenBank/DDBJ databases">
        <title>Genome assembly of Cystobacter fuscus DSM 2262.</title>
        <authorList>
            <person name="Sharma G."/>
            <person name="Khatri I."/>
            <person name="Kaur C."/>
            <person name="Mayilraj S."/>
            <person name="Subramanian S."/>
        </authorList>
    </citation>
    <scope>NUCLEOTIDE SEQUENCE [LARGE SCALE GENOMIC DNA]</scope>
    <source>
        <strain evidence="2">DSM 2262</strain>
    </source>
</reference>
<accession>S9NSR4</accession>
<dbReference type="Proteomes" id="UP000011682">
    <property type="component" value="Unassembled WGS sequence"/>
</dbReference>
<keyword evidence="3" id="KW-1185">Reference proteome</keyword>
<dbReference type="EMBL" id="ANAH02000074">
    <property type="protein sequence ID" value="EPX55120.1"/>
    <property type="molecule type" value="Genomic_DNA"/>
</dbReference>
<protein>
    <submittedName>
        <fullName evidence="2">Uncharacterized protein</fullName>
    </submittedName>
</protein>
<proteinExistence type="predicted"/>